<protein>
    <submittedName>
        <fullName evidence="1">Uncharacterized protein</fullName>
    </submittedName>
</protein>
<dbReference type="EnsemblPlants" id="OB08G29280.1">
    <property type="protein sequence ID" value="OB08G29280.1"/>
    <property type="gene ID" value="OB08G29280"/>
</dbReference>
<evidence type="ECO:0000313" key="1">
    <source>
        <dbReference type="EnsemblPlants" id="OB08G29280.1"/>
    </source>
</evidence>
<dbReference type="AlphaFoldDB" id="J3MUZ7"/>
<proteinExistence type="predicted"/>
<dbReference type="Proteomes" id="UP000006038">
    <property type="component" value="Chromosome 8"/>
</dbReference>
<organism evidence="1">
    <name type="scientific">Oryza brachyantha</name>
    <name type="common">malo sina</name>
    <dbReference type="NCBI Taxonomy" id="4533"/>
    <lineage>
        <taxon>Eukaryota</taxon>
        <taxon>Viridiplantae</taxon>
        <taxon>Streptophyta</taxon>
        <taxon>Embryophyta</taxon>
        <taxon>Tracheophyta</taxon>
        <taxon>Spermatophyta</taxon>
        <taxon>Magnoliopsida</taxon>
        <taxon>Liliopsida</taxon>
        <taxon>Poales</taxon>
        <taxon>Poaceae</taxon>
        <taxon>BOP clade</taxon>
        <taxon>Oryzoideae</taxon>
        <taxon>Oryzeae</taxon>
        <taxon>Oryzinae</taxon>
        <taxon>Oryza</taxon>
    </lineage>
</organism>
<keyword evidence="2" id="KW-1185">Reference proteome</keyword>
<dbReference type="Gramene" id="OB08G29280.1">
    <property type="protein sequence ID" value="OB08G29280.1"/>
    <property type="gene ID" value="OB08G29280"/>
</dbReference>
<reference evidence="1" key="1">
    <citation type="journal article" date="2013" name="Nat. Commun.">
        <title>Whole-genome sequencing of Oryza brachyantha reveals mechanisms underlying Oryza genome evolution.</title>
        <authorList>
            <person name="Chen J."/>
            <person name="Huang Q."/>
            <person name="Gao D."/>
            <person name="Wang J."/>
            <person name="Lang Y."/>
            <person name="Liu T."/>
            <person name="Li B."/>
            <person name="Bai Z."/>
            <person name="Luis Goicoechea J."/>
            <person name="Liang C."/>
            <person name="Chen C."/>
            <person name="Zhang W."/>
            <person name="Sun S."/>
            <person name="Liao Y."/>
            <person name="Zhang X."/>
            <person name="Yang L."/>
            <person name="Song C."/>
            <person name="Wang M."/>
            <person name="Shi J."/>
            <person name="Liu G."/>
            <person name="Liu J."/>
            <person name="Zhou H."/>
            <person name="Zhou W."/>
            <person name="Yu Q."/>
            <person name="An N."/>
            <person name="Chen Y."/>
            <person name="Cai Q."/>
            <person name="Wang B."/>
            <person name="Liu B."/>
            <person name="Min J."/>
            <person name="Huang Y."/>
            <person name="Wu H."/>
            <person name="Li Z."/>
            <person name="Zhang Y."/>
            <person name="Yin Y."/>
            <person name="Song W."/>
            <person name="Jiang J."/>
            <person name="Jackson S.A."/>
            <person name="Wing R.A."/>
            <person name="Wang J."/>
            <person name="Chen M."/>
        </authorList>
    </citation>
    <scope>NUCLEOTIDE SEQUENCE [LARGE SCALE GENOMIC DNA]</scope>
    <source>
        <strain evidence="1">cv. IRGC 101232</strain>
    </source>
</reference>
<dbReference type="HOGENOM" id="CLU_2964600_0_0_1"/>
<sequence>MKVCIQLYTNPTSSVLLASPVSLPTALFYEQQQQQLLLLNTTCHADQTELLNKCRDRAF</sequence>
<accession>J3MUZ7</accession>
<reference evidence="1" key="2">
    <citation type="submission" date="2013-04" db="UniProtKB">
        <authorList>
            <consortium name="EnsemblPlants"/>
        </authorList>
    </citation>
    <scope>IDENTIFICATION</scope>
</reference>
<evidence type="ECO:0000313" key="2">
    <source>
        <dbReference type="Proteomes" id="UP000006038"/>
    </source>
</evidence>
<name>J3MUZ7_ORYBR</name>